<reference evidence="1 2" key="1">
    <citation type="submission" date="2013-12" db="EMBL/GenBank/DDBJ databases">
        <authorList>
            <person name="Zelazny A."/>
            <person name="Olivier K."/>
            <person name="Holland S."/>
            <person name="Lenaerts A."/>
            <person name="Ordway D."/>
            <person name="DeGroote M.A."/>
            <person name="Parker T."/>
            <person name="Sizemore C."/>
            <person name="Tallon L.J."/>
            <person name="Sadzewicz L.K."/>
            <person name="Sengamalay N."/>
            <person name="Fraser C.M."/>
            <person name="Hine E."/>
            <person name="Shefchek K.A."/>
            <person name="Das S.P."/>
            <person name="Tettelin H."/>
        </authorList>
    </citation>
    <scope>NUCLEOTIDE SEQUENCE [LARGE SCALE GENOMIC DNA]</scope>
    <source>
        <strain evidence="1 2">1513</strain>
    </source>
</reference>
<dbReference type="EMBL" id="JAOJ01000002">
    <property type="protein sequence ID" value="EUA70392.1"/>
    <property type="molecule type" value="Genomic_DNA"/>
</dbReference>
<gene>
    <name evidence="1" type="ORF">I540_2588</name>
</gene>
<evidence type="ECO:0000313" key="1">
    <source>
        <dbReference type="EMBL" id="EUA70392.1"/>
    </source>
</evidence>
<evidence type="ECO:0000313" key="2">
    <source>
        <dbReference type="Proteomes" id="UP000023351"/>
    </source>
</evidence>
<sequence>MGVVGEHEVGGALSGPVYVWIPGPMCGDSVAAQAIPVCSAAMDRRLPASLSPVGAGEDIWLGLGAGIRKEGRAR</sequence>
<organism evidence="1 2">
    <name type="scientific">Mycobacteroides abscessus subsp. bolletii 1513</name>
    <dbReference type="NCBI Taxonomy" id="1299321"/>
    <lineage>
        <taxon>Bacteria</taxon>
        <taxon>Bacillati</taxon>
        <taxon>Actinomycetota</taxon>
        <taxon>Actinomycetes</taxon>
        <taxon>Mycobacteriales</taxon>
        <taxon>Mycobacteriaceae</taxon>
        <taxon>Mycobacteroides</taxon>
        <taxon>Mycobacteroides abscessus</taxon>
    </lineage>
</organism>
<dbReference type="Proteomes" id="UP000023351">
    <property type="component" value="Unassembled WGS sequence"/>
</dbReference>
<proteinExistence type="predicted"/>
<protein>
    <submittedName>
        <fullName evidence="1">Uncharacterized protein</fullName>
    </submittedName>
</protein>
<dbReference type="AlphaFoldDB" id="X8DP50"/>
<accession>X8DP50</accession>
<comment type="caution">
    <text evidence="1">The sequence shown here is derived from an EMBL/GenBank/DDBJ whole genome shotgun (WGS) entry which is preliminary data.</text>
</comment>
<name>X8DP50_9MYCO</name>